<dbReference type="OrthoDB" id="10579290at2759"/>
<evidence type="ECO:0000313" key="1">
    <source>
        <dbReference type="EMBL" id="RHZ58786.1"/>
    </source>
</evidence>
<comment type="caution">
    <text evidence="1">The sequence shown here is derived from an EMBL/GenBank/DDBJ whole genome shotgun (WGS) entry which is preliminary data.</text>
</comment>
<proteinExistence type="predicted"/>
<accession>A0A397HB41</accession>
<protein>
    <submittedName>
        <fullName evidence="1">Uncharacterized protein</fullName>
    </submittedName>
</protein>
<keyword evidence="2" id="KW-1185">Reference proteome</keyword>
<name>A0A397HB41_9GLOM</name>
<sequence>MPKKLFLSDAIKIAESHGGKCLSKEYFNNGTQEMYKRTLMVADSWCPHCHREFIRLGIVCTKELAQ</sequence>
<dbReference type="EMBL" id="PQFF01000334">
    <property type="protein sequence ID" value="RHZ58786.1"/>
    <property type="molecule type" value="Genomic_DNA"/>
</dbReference>
<dbReference type="Proteomes" id="UP000266861">
    <property type="component" value="Unassembled WGS sequence"/>
</dbReference>
<gene>
    <name evidence="1" type="ORF">Glove_368g30</name>
</gene>
<reference evidence="1 2" key="1">
    <citation type="submission" date="2018-08" db="EMBL/GenBank/DDBJ databases">
        <title>Genome and evolution of the arbuscular mycorrhizal fungus Diversispora epigaea (formerly Glomus versiforme) and its bacterial endosymbionts.</title>
        <authorList>
            <person name="Sun X."/>
            <person name="Fei Z."/>
            <person name="Harrison M."/>
        </authorList>
    </citation>
    <scope>NUCLEOTIDE SEQUENCE [LARGE SCALE GENOMIC DNA]</scope>
    <source>
        <strain evidence="1 2">IT104</strain>
    </source>
</reference>
<dbReference type="AlphaFoldDB" id="A0A397HB41"/>
<organism evidence="1 2">
    <name type="scientific">Diversispora epigaea</name>
    <dbReference type="NCBI Taxonomy" id="1348612"/>
    <lineage>
        <taxon>Eukaryota</taxon>
        <taxon>Fungi</taxon>
        <taxon>Fungi incertae sedis</taxon>
        <taxon>Mucoromycota</taxon>
        <taxon>Glomeromycotina</taxon>
        <taxon>Glomeromycetes</taxon>
        <taxon>Diversisporales</taxon>
        <taxon>Diversisporaceae</taxon>
        <taxon>Diversispora</taxon>
    </lineage>
</organism>
<evidence type="ECO:0000313" key="2">
    <source>
        <dbReference type="Proteomes" id="UP000266861"/>
    </source>
</evidence>